<proteinExistence type="predicted"/>
<gene>
    <name evidence="1" type="ORF">A4H97_14320</name>
</gene>
<dbReference type="AlphaFoldDB" id="A0A1V9E3S8"/>
<dbReference type="Proteomes" id="UP000192610">
    <property type="component" value="Unassembled WGS sequence"/>
</dbReference>
<organism evidence="1 2">
    <name type="scientific">Niastella yeongjuensis</name>
    <dbReference type="NCBI Taxonomy" id="354355"/>
    <lineage>
        <taxon>Bacteria</taxon>
        <taxon>Pseudomonadati</taxon>
        <taxon>Bacteroidota</taxon>
        <taxon>Chitinophagia</taxon>
        <taxon>Chitinophagales</taxon>
        <taxon>Chitinophagaceae</taxon>
        <taxon>Niastella</taxon>
    </lineage>
</organism>
<keyword evidence="2" id="KW-1185">Reference proteome</keyword>
<reference evidence="2" key="1">
    <citation type="submission" date="2016-04" db="EMBL/GenBank/DDBJ databases">
        <authorList>
            <person name="Chen L."/>
            <person name="Zhuang W."/>
            <person name="Wang G."/>
        </authorList>
    </citation>
    <scope>NUCLEOTIDE SEQUENCE [LARGE SCALE GENOMIC DNA]</scope>
    <source>
        <strain evidence="2">17621</strain>
    </source>
</reference>
<evidence type="ECO:0000313" key="2">
    <source>
        <dbReference type="Proteomes" id="UP000192610"/>
    </source>
</evidence>
<protein>
    <recommendedName>
        <fullName evidence="3">Carboxymuconolactone decarboxylase-like domain-containing protein</fullName>
    </recommendedName>
</protein>
<dbReference type="InterPro" id="IPR029032">
    <property type="entry name" value="AhpD-like"/>
</dbReference>
<dbReference type="EMBL" id="LVXG01000067">
    <property type="protein sequence ID" value="OQP40787.1"/>
    <property type="molecule type" value="Genomic_DNA"/>
</dbReference>
<dbReference type="SUPFAM" id="SSF69118">
    <property type="entry name" value="AhpD-like"/>
    <property type="match status" value="1"/>
</dbReference>
<name>A0A1V9E3S8_9BACT</name>
<evidence type="ECO:0008006" key="3">
    <source>
        <dbReference type="Google" id="ProtNLM"/>
    </source>
</evidence>
<sequence length="113" mass="12200">MSHQPLEAYAPGSIRLLKPRHDPGQSINKLTQFLLCGSNTLSEAERELIATVVSNGNQSLFSTSKKMQALLTIAAAIRQNGKRVTPELIDLARSAGATEVEINDTVLLAVLFV</sequence>
<dbReference type="Gene3D" id="1.20.1290.10">
    <property type="entry name" value="AhpD-like"/>
    <property type="match status" value="1"/>
</dbReference>
<dbReference type="STRING" id="354355.SAMN05660816_04191"/>
<accession>A0A1V9E3S8</accession>
<evidence type="ECO:0000313" key="1">
    <source>
        <dbReference type="EMBL" id="OQP40787.1"/>
    </source>
</evidence>
<dbReference type="RefSeq" id="WP_081203765.1">
    <property type="nucleotide sequence ID" value="NZ_FOCZ01000007.1"/>
</dbReference>
<comment type="caution">
    <text evidence="1">The sequence shown here is derived from an EMBL/GenBank/DDBJ whole genome shotgun (WGS) entry which is preliminary data.</text>
</comment>